<dbReference type="AlphaFoldDB" id="A0A9P6HEU1"/>
<accession>A0A9P6HEU1</accession>
<dbReference type="InterPro" id="IPR002745">
    <property type="entry name" value="Ptrans_KptA/Tpt1"/>
</dbReference>
<dbReference type="Proteomes" id="UP000736335">
    <property type="component" value="Unassembled WGS sequence"/>
</dbReference>
<dbReference type="GO" id="GO:0006388">
    <property type="term" value="P:tRNA splicing, via endonucleolytic cleavage and ligation"/>
    <property type="evidence" value="ECO:0007669"/>
    <property type="project" value="TreeGrafter"/>
</dbReference>
<keyword evidence="5" id="KW-0520">NAD</keyword>
<evidence type="ECO:0000256" key="3">
    <source>
        <dbReference type="ARBA" id="ARBA00012007"/>
    </source>
</evidence>
<evidence type="ECO:0000313" key="8">
    <source>
        <dbReference type="EMBL" id="KAF9785239.1"/>
    </source>
</evidence>
<evidence type="ECO:0000256" key="2">
    <source>
        <dbReference type="ARBA" id="ARBA00009836"/>
    </source>
</evidence>
<reference evidence="8" key="1">
    <citation type="journal article" date="2020" name="Nat. Commun.">
        <title>Large-scale genome sequencing of mycorrhizal fungi provides insights into the early evolution of symbiotic traits.</title>
        <authorList>
            <person name="Miyauchi S."/>
            <person name="Kiss E."/>
            <person name="Kuo A."/>
            <person name="Drula E."/>
            <person name="Kohler A."/>
            <person name="Sanchez-Garcia M."/>
            <person name="Morin E."/>
            <person name="Andreopoulos B."/>
            <person name="Barry K.W."/>
            <person name="Bonito G."/>
            <person name="Buee M."/>
            <person name="Carver A."/>
            <person name="Chen C."/>
            <person name="Cichocki N."/>
            <person name="Clum A."/>
            <person name="Culley D."/>
            <person name="Crous P.W."/>
            <person name="Fauchery L."/>
            <person name="Girlanda M."/>
            <person name="Hayes R.D."/>
            <person name="Keri Z."/>
            <person name="LaButti K."/>
            <person name="Lipzen A."/>
            <person name="Lombard V."/>
            <person name="Magnuson J."/>
            <person name="Maillard F."/>
            <person name="Murat C."/>
            <person name="Nolan M."/>
            <person name="Ohm R.A."/>
            <person name="Pangilinan J."/>
            <person name="Pereira M.F."/>
            <person name="Perotto S."/>
            <person name="Peter M."/>
            <person name="Pfister S."/>
            <person name="Riley R."/>
            <person name="Sitrit Y."/>
            <person name="Stielow J.B."/>
            <person name="Szollosi G."/>
            <person name="Zifcakova L."/>
            <person name="Stursova M."/>
            <person name="Spatafora J.W."/>
            <person name="Tedersoo L."/>
            <person name="Vaario L.M."/>
            <person name="Yamada A."/>
            <person name="Yan M."/>
            <person name="Wang P."/>
            <person name="Xu J."/>
            <person name="Bruns T."/>
            <person name="Baldrian P."/>
            <person name="Vilgalys R."/>
            <person name="Dunand C."/>
            <person name="Henrissat B."/>
            <person name="Grigoriev I.V."/>
            <person name="Hibbett D."/>
            <person name="Nagy L.G."/>
            <person name="Martin F.M."/>
        </authorList>
    </citation>
    <scope>NUCLEOTIDE SEQUENCE</scope>
    <source>
        <strain evidence="8">UH-Tt-Lm1</strain>
    </source>
</reference>
<dbReference type="InterPro" id="IPR042080">
    <property type="entry name" value="RNA_2'-PTrans_N"/>
</dbReference>
<gene>
    <name evidence="8" type="ORF">BJ322DRAFT_1062160</name>
</gene>
<keyword evidence="4" id="KW-0808">Transferase</keyword>
<comment type="function">
    <text evidence="1">Catalyzes the last step of tRNA splicing, the transfer of the splice junction 2'-phosphate from ligated tRNA to NAD to produce ADP-ribose 1''-2'' cyclic phosphate.</text>
</comment>
<comment type="caution">
    <text evidence="8">The sequence shown here is derived from an EMBL/GenBank/DDBJ whole genome shotgun (WGS) entry which is preliminary data.</text>
</comment>
<dbReference type="EC" id="2.7.1.160" evidence="3"/>
<comment type="similarity">
    <text evidence="2">Belongs to the KptA/TPT1 family.</text>
</comment>
<dbReference type="Gene3D" id="3.20.170.30">
    <property type="match status" value="1"/>
</dbReference>
<dbReference type="InterPro" id="IPR042081">
    <property type="entry name" value="RNA_2'-PTrans_C"/>
</dbReference>
<comment type="catalytic activity">
    <reaction evidence="6">
        <text>2'-phospho-[ligated tRNA] + NAD(+) = mature tRNA + ADP-alpha-D-ribose 1'',2''-cyclic phosphate + nicotinamide</text>
        <dbReference type="Rhea" id="RHEA:23324"/>
        <dbReference type="Rhea" id="RHEA-COMP:11106"/>
        <dbReference type="Rhea" id="RHEA-COMP:11107"/>
        <dbReference type="ChEBI" id="CHEBI:17154"/>
        <dbReference type="ChEBI" id="CHEBI:57540"/>
        <dbReference type="ChEBI" id="CHEBI:76596"/>
        <dbReference type="ChEBI" id="CHEBI:82883"/>
        <dbReference type="ChEBI" id="CHEBI:85027"/>
        <dbReference type="EC" id="2.7.1.160"/>
    </reaction>
</comment>
<dbReference type="SUPFAM" id="SSF56399">
    <property type="entry name" value="ADP-ribosylation"/>
    <property type="match status" value="1"/>
</dbReference>
<keyword evidence="9" id="KW-1185">Reference proteome</keyword>
<protein>
    <recommendedName>
        <fullName evidence="3">2'-phosphotransferase</fullName>
        <ecNumber evidence="3">2.7.1.160</ecNumber>
    </recommendedName>
</protein>
<evidence type="ECO:0000256" key="4">
    <source>
        <dbReference type="ARBA" id="ARBA00022679"/>
    </source>
</evidence>
<evidence type="ECO:0000256" key="6">
    <source>
        <dbReference type="ARBA" id="ARBA00047949"/>
    </source>
</evidence>
<dbReference type="Gene3D" id="1.10.10.970">
    <property type="entry name" value="RNA 2'-phosphotransferase, Tpt1/KptA family, N-terminal domain"/>
    <property type="match status" value="1"/>
</dbReference>
<feature type="region of interest" description="Disordered" evidence="7">
    <location>
        <begin position="1"/>
        <end position="61"/>
    </location>
</feature>
<organism evidence="8 9">
    <name type="scientific">Thelephora terrestris</name>
    <dbReference type="NCBI Taxonomy" id="56493"/>
    <lineage>
        <taxon>Eukaryota</taxon>
        <taxon>Fungi</taxon>
        <taxon>Dikarya</taxon>
        <taxon>Basidiomycota</taxon>
        <taxon>Agaricomycotina</taxon>
        <taxon>Agaricomycetes</taxon>
        <taxon>Thelephorales</taxon>
        <taxon>Thelephoraceae</taxon>
        <taxon>Thelephora</taxon>
    </lineage>
</organism>
<dbReference type="EMBL" id="WIUZ02000007">
    <property type="protein sequence ID" value="KAF9785239.1"/>
    <property type="molecule type" value="Genomic_DNA"/>
</dbReference>
<feature type="compositionally biased region" description="Basic residues" evidence="7">
    <location>
        <begin position="13"/>
        <end position="24"/>
    </location>
</feature>
<dbReference type="GO" id="GO:0000215">
    <property type="term" value="F:tRNA 2'-phosphotransferase activity"/>
    <property type="evidence" value="ECO:0007669"/>
    <property type="project" value="UniProtKB-EC"/>
</dbReference>
<proteinExistence type="inferred from homology"/>
<evidence type="ECO:0000313" key="9">
    <source>
        <dbReference type="Proteomes" id="UP000736335"/>
    </source>
</evidence>
<evidence type="ECO:0000256" key="5">
    <source>
        <dbReference type="ARBA" id="ARBA00023027"/>
    </source>
</evidence>
<dbReference type="PANTHER" id="PTHR12684">
    <property type="entry name" value="PUTATIVE PHOSPHOTRANSFERASE"/>
    <property type="match status" value="1"/>
</dbReference>
<evidence type="ECO:0000256" key="7">
    <source>
        <dbReference type="SAM" id="MobiDB-lite"/>
    </source>
</evidence>
<sequence length="227" mass="25531">MLGTLVKQTPRVIRTHSTRHHTRRAIMSEYSTQTKRKDRKPQQQPSAKLKGNPRDDPKTRLSKTLSFVLRHGAEKEGIPMRPDGFVLVNDLLAKPKFRELNLETLQSIVKEDNKQRYHLVQDVDQDGVPSHWIIRANQGHSLKTVEVDSREILSADEVPMAVHGTNRKAWASIEKQGLSRMTRNHIHIAQGLAGDTVISGTPLILSHYNASLTPMQACGTLPISSFT</sequence>
<dbReference type="OrthoDB" id="419694at2759"/>
<reference evidence="8" key="2">
    <citation type="submission" date="2020-11" db="EMBL/GenBank/DDBJ databases">
        <authorList>
            <consortium name="DOE Joint Genome Institute"/>
            <person name="Kuo A."/>
            <person name="Miyauchi S."/>
            <person name="Kiss E."/>
            <person name="Drula E."/>
            <person name="Kohler A."/>
            <person name="Sanchez-Garcia M."/>
            <person name="Andreopoulos B."/>
            <person name="Barry K.W."/>
            <person name="Bonito G."/>
            <person name="Buee M."/>
            <person name="Carver A."/>
            <person name="Chen C."/>
            <person name="Cichocki N."/>
            <person name="Clum A."/>
            <person name="Culley D."/>
            <person name="Crous P.W."/>
            <person name="Fauchery L."/>
            <person name="Girlanda M."/>
            <person name="Hayes R."/>
            <person name="Keri Z."/>
            <person name="Labutti K."/>
            <person name="Lipzen A."/>
            <person name="Lombard V."/>
            <person name="Magnuson J."/>
            <person name="Maillard F."/>
            <person name="Morin E."/>
            <person name="Murat C."/>
            <person name="Nolan M."/>
            <person name="Ohm R."/>
            <person name="Pangilinan J."/>
            <person name="Pereira M."/>
            <person name="Perotto S."/>
            <person name="Peter M."/>
            <person name="Riley R."/>
            <person name="Sitrit Y."/>
            <person name="Stielow B."/>
            <person name="Szollosi G."/>
            <person name="Zifcakova L."/>
            <person name="Stursova M."/>
            <person name="Spatafora J.W."/>
            <person name="Tedersoo L."/>
            <person name="Vaario L.-M."/>
            <person name="Yamada A."/>
            <person name="Yan M."/>
            <person name="Wang P."/>
            <person name="Xu J."/>
            <person name="Bruns T."/>
            <person name="Baldrian P."/>
            <person name="Vilgalys R."/>
            <person name="Henrissat B."/>
            <person name="Grigoriev I.V."/>
            <person name="Hibbett D."/>
            <person name="Nagy L.G."/>
            <person name="Martin F.M."/>
        </authorList>
    </citation>
    <scope>NUCLEOTIDE SEQUENCE</scope>
    <source>
        <strain evidence="8">UH-Tt-Lm1</strain>
    </source>
</reference>
<evidence type="ECO:0000256" key="1">
    <source>
        <dbReference type="ARBA" id="ARBA00003343"/>
    </source>
</evidence>
<dbReference type="Pfam" id="PF01885">
    <property type="entry name" value="PTS_2-RNA"/>
    <property type="match status" value="1"/>
</dbReference>
<dbReference type="PANTHER" id="PTHR12684:SF2">
    <property type="entry name" value="TRNA 2'-PHOSPHOTRANSFERASE 1"/>
    <property type="match status" value="1"/>
</dbReference>
<name>A0A9P6HEU1_9AGAM</name>